<keyword evidence="2" id="KW-1185">Reference proteome</keyword>
<dbReference type="InterPro" id="IPR013083">
    <property type="entry name" value="Znf_RING/FYVE/PHD"/>
</dbReference>
<dbReference type="SUPFAM" id="SSF57850">
    <property type="entry name" value="RING/U-box"/>
    <property type="match status" value="3"/>
</dbReference>
<gene>
    <name evidence="1" type="ORF">LAZ67_1001012</name>
</gene>
<dbReference type="Gene3D" id="3.30.40.10">
    <property type="entry name" value="Zinc/RING finger domain, C3HC4 (zinc finger)"/>
    <property type="match status" value="3"/>
</dbReference>
<dbReference type="Proteomes" id="UP001235939">
    <property type="component" value="Chromosome 01"/>
</dbReference>
<evidence type="ECO:0000313" key="2">
    <source>
        <dbReference type="Proteomes" id="UP001235939"/>
    </source>
</evidence>
<proteinExistence type="predicted"/>
<evidence type="ECO:0000313" key="1">
    <source>
        <dbReference type="EMBL" id="UYV60385.1"/>
    </source>
</evidence>
<name>A0ABY6JW38_9ARAC</name>
<evidence type="ECO:0008006" key="3">
    <source>
        <dbReference type="Google" id="ProtNLM"/>
    </source>
</evidence>
<reference evidence="1 2" key="1">
    <citation type="submission" date="2022-01" db="EMBL/GenBank/DDBJ databases">
        <title>A chromosomal length assembly of Cordylochernes scorpioides.</title>
        <authorList>
            <person name="Zeh D."/>
            <person name="Zeh J."/>
        </authorList>
    </citation>
    <scope>NUCLEOTIDE SEQUENCE [LARGE SCALE GENOMIC DNA]</scope>
    <source>
        <strain evidence="1">IN4F17</strain>
        <tissue evidence="1">Whole Body</tissue>
    </source>
</reference>
<organism evidence="1 2">
    <name type="scientific">Cordylochernes scorpioides</name>
    <dbReference type="NCBI Taxonomy" id="51811"/>
    <lineage>
        <taxon>Eukaryota</taxon>
        <taxon>Metazoa</taxon>
        <taxon>Ecdysozoa</taxon>
        <taxon>Arthropoda</taxon>
        <taxon>Chelicerata</taxon>
        <taxon>Arachnida</taxon>
        <taxon>Pseudoscorpiones</taxon>
        <taxon>Cheliferoidea</taxon>
        <taxon>Chernetidae</taxon>
        <taxon>Cordylochernes</taxon>
    </lineage>
</organism>
<dbReference type="EMBL" id="CP092863">
    <property type="protein sequence ID" value="UYV60385.1"/>
    <property type="molecule type" value="Genomic_DNA"/>
</dbReference>
<sequence length="558" mass="64535">MDAYISPALTYMDPDLDAEISLMEVTTEISNLGKDKATGLDNIPNEAIKSPSHHDLTLPATYTRYIHVKYPGSPVRVFRETKVNPPGDFSSKLSKPLGEFDEPGPAIFFHRRDDQGGTTAARFDRKVSSPHVAKDKVIDHGGTTLKDLAAGYRVRSLQKLKELIQGGTTAARFGRSGTTAKRFGRSFQNLNFAKDQGIDSRRHHGFKIWPQVKPRLQDLAAVFRVRTLQRIKELIREAPRLQDLAAASEETPYKLMESCDHVLCKECWGKLVKNTENKYDCPVSKKCKPSIIVLKTEKYREEEEKKSLIEIRKKMMGEMDCLFGKKCQYGTNCLYKHKKKQEDPWQSRIDSSEETPYKLMESCDHVLCKECWGKLVKNTENKYDCPVSKKCKPSIIVLKTEKYREEEEKKSLIEIRKKMMGEMDCLFGKKCQYGTNCLYKHKKKQEDPWQSRIDSSEETPYKLMESCDHVLCKECWGKLVKNTENKYDCPVSKKCKPSIIVLKTEKYREEEEKKSLIEIRKKMMGEMDCLFGKKCQYGTNCLYKHKKKQEDPWQSRID</sequence>
<accession>A0ABY6JW38</accession>
<protein>
    <recommendedName>
        <fullName evidence="3">RING-type E3 ubiquitin transferase</fullName>
    </recommendedName>
</protein>